<gene>
    <name evidence="2" type="ORF">DERYTH_LOCUS355</name>
</gene>
<sequence length="154" mass="17479">MKILIIKLQPKIKATIYLKIQCNIAIDKLNELYQIEQAVIIEESNDDLFVSSSGSLVINEPSSINQVNYSLLEIYEDSDDENNLSDEVVRYLALSKISPNYNYLAIPATSVPSERLFSDTGLHLSACHICLKSKFLASILFLKRNMKLFDVFDK</sequence>
<dbReference type="Proteomes" id="UP000789405">
    <property type="component" value="Unassembled WGS sequence"/>
</dbReference>
<reference evidence="2" key="1">
    <citation type="submission" date="2021-06" db="EMBL/GenBank/DDBJ databases">
        <authorList>
            <person name="Kallberg Y."/>
            <person name="Tangrot J."/>
            <person name="Rosling A."/>
        </authorList>
    </citation>
    <scope>NUCLEOTIDE SEQUENCE</scope>
    <source>
        <strain evidence="2">MA453B</strain>
    </source>
</reference>
<accession>A0A9N8YTL6</accession>
<proteinExistence type="predicted"/>
<dbReference type="OrthoDB" id="2409584at2759"/>
<keyword evidence="3" id="KW-1185">Reference proteome</keyword>
<dbReference type="AlphaFoldDB" id="A0A9N8YTL6"/>
<organism evidence="2 3">
    <name type="scientific">Dentiscutata erythropus</name>
    <dbReference type="NCBI Taxonomy" id="1348616"/>
    <lineage>
        <taxon>Eukaryota</taxon>
        <taxon>Fungi</taxon>
        <taxon>Fungi incertae sedis</taxon>
        <taxon>Mucoromycota</taxon>
        <taxon>Glomeromycotina</taxon>
        <taxon>Glomeromycetes</taxon>
        <taxon>Diversisporales</taxon>
        <taxon>Gigasporaceae</taxon>
        <taxon>Dentiscutata</taxon>
    </lineage>
</organism>
<feature type="domain" description="HAT C-terminal dimerisation" evidence="1">
    <location>
        <begin position="90"/>
        <end position="146"/>
    </location>
</feature>
<dbReference type="GO" id="GO:0046983">
    <property type="term" value="F:protein dimerization activity"/>
    <property type="evidence" value="ECO:0007669"/>
    <property type="project" value="InterPro"/>
</dbReference>
<dbReference type="Pfam" id="PF05699">
    <property type="entry name" value="Dimer_Tnp_hAT"/>
    <property type="match status" value="1"/>
</dbReference>
<dbReference type="InterPro" id="IPR008906">
    <property type="entry name" value="HATC_C_dom"/>
</dbReference>
<name>A0A9N8YTL6_9GLOM</name>
<evidence type="ECO:0000313" key="3">
    <source>
        <dbReference type="Proteomes" id="UP000789405"/>
    </source>
</evidence>
<comment type="caution">
    <text evidence="2">The sequence shown here is derived from an EMBL/GenBank/DDBJ whole genome shotgun (WGS) entry which is preliminary data.</text>
</comment>
<dbReference type="EMBL" id="CAJVPY010000075">
    <property type="protein sequence ID" value="CAG8448275.1"/>
    <property type="molecule type" value="Genomic_DNA"/>
</dbReference>
<evidence type="ECO:0000313" key="2">
    <source>
        <dbReference type="EMBL" id="CAG8448275.1"/>
    </source>
</evidence>
<evidence type="ECO:0000259" key="1">
    <source>
        <dbReference type="Pfam" id="PF05699"/>
    </source>
</evidence>
<dbReference type="InterPro" id="IPR012337">
    <property type="entry name" value="RNaseH-like_sf"/>
</dbReference>
<dbReference type="SUPFAM" id="SSF53098">
    <property type="entry name" value="Ribonuclease H-like"/>
    <property type="match status" value="1"/>
</dbReference>
<protein>
    <submittedName>
        <fullName evidence="2">20300_t:CDS:1</fullName>
    </submittedName>
</protein>